<dbReference type="OrthoDB" id="10063408at2759"/>
<organism evidence="2 3">
    <name type="scientific">Branchiostoma belcheri</name>
    <name type="common">Amphioxus</name>
    <dbReference type="NCBI Taxonomy" id="7741"/>
    <lineage>
        <taxon>Eukaryota</taxon>
        <taxon>Metazoa</taxon>
        <taxon>Chordata</taxon>
        <taxon>Cephalochordata</taxon>
        <taxon>Leptocardii</taxon>
        <taxon>Amphioxiformes</taxon>
        <taxon>Branchiostomatidae</taxon>
        <taxon>Branchiostoma</taxon>
    </lineage>
</organism>
<proteinExistence type="predicted"/>
<protein>
    <submittedName>
        <fullName evidence="3">Uncharacterized protein LOC109473270</fullName>
    </submittedName>
</protein>
<dbReference type="KEGG" id="bbel:109473270"/>
<feature type="coiled-coil region" evidence="1">
    <location>
        <begin position="153"/>
        <end position="180"/>
    </location>
</feature>
<dbReference type="PANTHER" id="PTHR33096">
    <property type="entry name" value="CXC2 DOMAIN-CONTAINING PROTEIN"/>
    <property type="match status" value="1"/>
</dbReference>
<sequence length="414" mass="47713">MQVLYSPRRKEGFGLSDGEVVERLWSYLRKFKPISKEMTPSHRSDLLTDALLHYSRRKAEDMHVSLAMSYDKAVTTYQLAKDDLAKILNQVPVAVSEEDVEMWRRSELDLISQSSRSRQSSSVTPWKKTYTLELSAFYSVRDEMQSCTDGILRSALVKQYKELEQKLECTERKHKVHRWEEHHDEYKSTLRLIDQEERKSLVDKLWREAAERTFLLSLKKKYPDGQAIATKLGRQLKTVNNKLKKTISKYNSIGRSPQDSVFPEAINFVDACQPTWQCYTQLDLLEAGAVPRSVKRQAIEALCLKKSAEKELWMTCQDMRRLLGTGKRELGVIDEALEAHRATDNVGAVAMLLRKRDTIESRLDYAHKLLETKNPDLPELHCVPARGNAESDMSTEYEYLIDSESDGEDDDGQV</sequence>
<dbReference type="GeneID" id="109473270"/>
<dbReference type="AlphaFoldDB" id="A0A6P4YHD4"/>
<evidence type="ECO:0000313" key="2">
    <source>
        <dbReference type="Proteomes" id="UP000515135"/>
    </source>
</evidence>
<evidence type="ECO:0000256" key="1">
    <source>
        <dbReference type="SAM" id="Coils"/>
    </source>
</evidence>
<dbReference type="PANTHER" id="PTHR33096:SF1">
    <property type="entry name" value="CXC1-LIKE CYSTEINE CLUSTER ASSOCIATED WITH KDZ TRANSPOSASES DOMAIN-CONTAINING PROTEIN"/>
    <property type="match status" value="1"/>
</dbReference>
<evidence type="ECO:0000313" key="3">
    <source>
        <dbReference type="RefSeq" id="XP_019628705.1"/>
    </source>
</evidence>
<dbReference type="Pfam" id="PF18758">
    <property type="entry name" value="KDZ"/>
    <property type="match status" value="1"/>
</dbReference>
<accession>A0A6P4YHD4</accession>
<keyword evidence="2" id="KW-1185">Reference proteome</keyword>
<keyword evidence="1" id="KW-0175">Coiled coil</keyword>
<gene>
    <name evidence="3" type="primary">LOC109473270</name>
</gene>
<reference evidence="3" key="1">
    <citation type="submission" date="2025-08" db="UniProtKB">
        <authorList>
            <consortium name="RefSeq"/>
        </authorList>
    </citation>
    <scope>IDENTIFICATION</scope>
    <source>
        <tissue evidence="3">Gonad</tissue>
    </source>
</reference>
<dbReference type="InterPro" id="IPR040521">
    <property type="entry name" value="KDZ"/>
</dbReference>
<name>A0A6P4YHD4_BRABE</name>
<dbReference type="Proteomes" id="UP000515135">
    <property type="component" value="Unplaced"/>
</dbReference>
<dbReference type="RefSeq" id="XP_019628705.1">
    <property type="nucleotide sequence ID" value="XM_019773146.1"/>
</dbReference>